<keyword evidence="14" id="KW-1185">Reference proteome</keyword>
<evidence type="ECO:0000256" key="6">
    <source>
        <dbReference type="ARBA" id="ARBA00022771"/>
    </source>
</evidence>
<keyword evidence="8" id="KW-0694">RNA-binding</keyword>
<name>A0A3B5L437_9TELE</name>
<feature type="compositionally biased region" description="Basic and acidic residues" evidence="11">
    <location>
        <begin position="91"/>
        <end position="114"/>
    </location>
</feature>
<feature type="region of interest" description="Disordered" evidence="11">
    <location>
        <begin position="85"/>
        <end position="116"/>
    </location>
</feature>
<dbReference type="Proteomes" id="UP000261380">
    <property type="component" value="Unplaced"/>
</dbReference>
<organism evidence="13 14">
    <name type="scientific">Xiphophorus couchianus</name>
    <name type="common">Monterrey platyfish</name>
    <dbReference type="NCBI Taxonomy" id="32473"/>
    <lineage>
        <taxon>Eukaryota</taxon>
        <taxon>Metazoa</taxon>
        <taxon>Chordata</taxon>
        <taxon>Craniata</taxon>
        <taxon>Vertebrata</taxon>
        <taxon>Euteleostomi</taxon>
        <taxon>Actinopterygii</taxon>
        <taxon>Neopterygii</taxon>
        <taxon>Teleostei</taxon>
        <taxon>Neoteleostei</taxon>
        <taxon>Acanthomorphata</taxon>
        <taxon>Ovalentaria</taxon>
        <taxon>Atherinomorphae</taxon>
        <taxon>Cyprinodontiformes</taxon>
        <taxon>Poeciliidae</taxon>
        <taxon>Poeciliinae</taxon>
        <taxon>Xiphophorus</taxon>
    </lineage>
</organism>
<dbReference type="InterPro" id="IPR003604">
    <property type="entry name" value="Matrin/U1-like-C_Znf_C2H2"/>
</dbReference>
<keyword evidence="7" id="KW-0862">Zinc</keyword>
<evidence type="ECO:0000256" key="10">
    <source>
        <dbReference type="ARBA" id="ARBA00039634"/>
    </source>
</evidence>
<dbReference type="InterPro" id="IPR013087">
    <property type="entry name" value="Znf_C2H2_type"/>
</dbReference>
<evidence type="ECO:0000256" key="1">
    <source>
        <dbReference type="ARBA" id="ARBA00004123"/>
    </source>
</evidence>
<accession>A0A3B5L437</accession>
<dbReference type="Gene3D" id="3.30.160.60">
    <property type="entry name" value="Classic Zinc Finger"/>
    <property type="match status" value="1"/>
</dbReference>
<evidence type="ECO:0000313" key="13">
    <source>
        <dbReference type="Ensembl" id="ENSXCOP00000005150.1"/>
    </source>
</evidence>
<evidence type="ECO:0000256" key="5">
    <source>
        <dbReference type="ARBA" id="ARBA00022737"/>
    </source>
</evidence>
<comment type="subcellular location">
    <subcellularLocation>
        <location evidence="2">Cytoplasm</location>
    </subcellularLocation>
    <subcellularLocation>
        <location evidence="1">Nucleus</location>
    </subcellularLocation>
</comment>
<evidence type="ECO:0000256" key="2">
    <source>
        <dbReference type="ARBA" id="ARBA00004496"/>
    </source>
</evidence>
<dbReference type="GO" id="GO:0008270">
    <property type="term" value="F:zinc ion binding"/>
    <property type="evidence" value="ECO:0007669"/>
    <property type="project" value="UniProtKB-KW"/>
</dbReference>
<dbReference type="SMART" id="SM00451">
    <property type="entry name" value="ZnF_U1"/>
    <property type="match status" value="1"/>
</dbReference>
<evidence type="ECO:0000256" key="11">
    <source>
        <dbReference type="SAM" id="MobiDB-lite"/>
    </source>
</evidence>
<dbReference type="Ensembl" id="ENSXCOT00000005211.1">
    <property type="protein sequence ID" value="ENSXCOP00000005150.1"/>
    <property type="gene ID" value="ENSXCOG00000004034.1"/>
</dbReference>
<evidence type="ECO:0000256" key="4">
    <source>
        <dbReference type="ARBA" id="ARBA00022723"/>
    </source>
</evidence>
<dbReference type="InterPro" id="IPR036236">
    <property type="entry name" value="Znf_C2H2_sf"/>
</dbReference>
<evidence type="ECO:0000313" key="14">
    <source>
        <dbReference type="Proteomes" id="UP000261380"/>
    </source>
</evidence>
<dbReference type="PANTHER" id="PTHR46144:SF5">
    <property type="entry name" value="ZINC FINGER PROTEIN 346"/>
    <property type="match status" value="1"/>
</dbReference>
<keyword evidence="9" id="KW-0539">Nucleus</keyword>
<reference evidence="13" key="2">
    <citation type="submission" date="2025-09" db="UniProtKB">
        <authorList>
            <consortium name="Ensembl"/>
        </authorList>
    </citation>
    <scope>IDENTIFICATION</scope>
</reference>
<sequence length="132" mass="15265">MWPALWILQTREYAGREPRQRTNSRAHCLFCFIIANVNKMIRERGDLFSDTQCKVCSAVLISQSQKLTHYQSKKHANKVRRFLSLENENADPVKKPKTSDNVSEKPQLDEKSDANRMWSKLKTSAGLEIITN</sequence>
<evidence type="ECO:0000256" key="9">
    <source>
        <dbReference type="ARBA" id="ARBA00023242"/>
    </source>
</evidence>
<reference evidence="13" key="1">
    <citation type="submission" date="2025-08" db="UniProtKB">
        <authorList>
            <consortium name="Ensembl"/>
        </authorList>
    </citation>
    <scope>IDENTIFICATION</scope>
</reference>
<keyword evidence="3" id="KW-0963">Cytoplasm</keyword>
<dbReference type="InterPro" id="IPR051868">
    <property type="entry name" value="ZN346_ZMAT4"/>
</dbReference>
<dbReference type="GO" id="GO:0005634">
    <property type="term" value="C:nucleus"/>
    <property type="evidence" value="ECO:0007669"/>
    <property type="project" value="UniProtKB-SubCell"/>
</dbReference>
<keyword evidence="5" id="KW-0677">Repeat</keyword>
<dbReference type="PANTHER" id="PTHR46144">
    <property type="entry name" value="ZINC FINGER PROTEIN 385B-LIKE"/>
    <property type="match status" value="1"/>
</dbReference>
<keyword evidence="4" id="KW-0479">Metal-binding</keyword>
<dbReference type="GO" id="GO:0005737">
    <property type="term" value="C:cytoplasm"/>
    <property type="evidence" value="ECO:0007669"/>
    <property type="project" value="UniProtKB-SubCell"/>
</dbReference>
<keyword evidence="6" id="KW-0863">Zinc-finger</keyword>
<evidence type="ECO:0000256" key="3">
    <source>
        <dbReference type="ARBA" id="ARBA00022490"/>
    </source>
</evidence>
<dbReference type="AlphaFoldDB" id="A0A3B5L437"/>
<dbReference type="GO" id="GO:0003723">
    <property type="term" value="F:RNA binding"/>
    <property type="evidence" value="ECO:0007669"/>
    <property type="project" value="UniProtKB-KW"/>
</dbReference>
<protein>
    <recommendedName>
        <fullName evidence="10">Zinc finger protein 346</fullName>
    </recommendedName>
</protein>
<proteinExistence type="predicted"/>
<evidence type="ECO:0000256" key="8">
    <source>
        <dbReference type="ARBA" id="ARBA00022884"/>
    </source>
</evidence>
<dbReference type="STRING" id="32473.ENSXCOP00000005150"/>
<evidence type="ECO:0000259" key="12">
    <source>
        <dbReference type="SMART" id="SM00451"/>
    </source>
</evidence>
<dbReference type="SUPFAM" id="SSF57667">
    <property type="entry name" value="beta-beta-alpha zinc fingers"/>
    <property type="match status" value="1"/>
</dbReference>
<dbReference type="GeneTree" id="ENSGT00940000159101"/>
<dbReference type="Pfam" id="PF12874">
    <property type="entry name" value="zf-met"/>
    <property type="match status" value="1"/>
</dbReference>
<feature type="domain" description="U1-type" evidence="12">
    <location>
        <begin position="48"/>
        <end position="82"/>
    </location>
</feature>
<evidence type="ECO:0000256" key="7">
    <source>
        <dbReference type="ARBA" id="ARBA00022833"/>
    </source>
</evidence>